<feature type="domain" description="ABC transporter" evidence="8">
    <location>
        <begin position="351"/>
        <end position="570"/>
    </location>
</feature>
<feature type="transmembrane region" description="Helical" evidence="7">
    <location>
        <begin position="259"/>
        <end position="285"/>
    </location>
</feature>
<dbReference type="InterPro" id="IPR003439">
    <property type="entry name" value="ABC_transporter-like_ATP-bd"/>
</dbReference>
<dbReference type="PROSITE" id="PS50893">
    <property type="entry name" value="ABC_TRANSPORTER_2"/>
    <property type="match status" value="1"/>
</dbReference>
<dbReference type="RefSeq" id="WP_129354299.1">
    <property type="nucleotide sequence ID" value="NZ_CP026538.1"/>
</dbReference>
<dbReference type="CDD" id="cd03228">
    <property type="entry name" value="ABCC_MRP_Like"/>
    <property type="match status" value="1"/>
</dbReference>
<dbReference type="SUPFAM" id="SSF90123">
    <property type="entry name" value="ABC transporter transmembrane region"/>
    <property type="match status" value="1"/>
</dbReference>
<protein>
    <submittedName>
        <fullName evidence="10">ABC transporter ATP-binding protein</fullName>
    </submittedName>
</protein>
<dbReference type="GO" id="GO:0016887">
    <property type="term" value="F:ATP hydrolysis activity"/>
    <property type="evidence" value="ECO:0007669"/>
    <property type="project" value="InterPro"/>
</dbReference>
<feature type="transmembrane region" description="Helical" evidence="7">
    <location>
        <begin position="154"/>
        <end position="174"/>
    </location>
</feature>
<dbReference type="GO" id="GO:0005886">
    <property type="term" value="C:plasma membrane"/>
    <property type="evidence" value="ECO:0007669"/>
    <property type="project" value="UniProtKB-SubCell"/>
</dbReference>
<keyword evidence="2 7" id="KW-0812">Transmembrane</keyword>
<dbReference type="EMBL" id="CP026538">
    <property type="protein sequence ID" value="QAZ68654.1"/>
    <property type="molecule type" value="Genomic_DNA"/>
</dbReference>
<dbReference type="GO" id="GO:0140359">
    <property type="term" value="F:ABC-type transporter activity"/>
    <property type="evidence" value="ECO:0007669"/>
    <property type="project" value="InterPro"/>
</dbReference>
<keyword evidence="11" id="KW-1185">Reference proteome</keyword>
<dbReference type="InterPro" id="IPR027417">
    <property type="entry name" value="P-loop_NTPase"/>
</dbReference>
<dbReference type="Gene3D" id="1.20.1560.10">
    <property type="entry name" value="ABC transporter type 1, transmembrane domain"/>
    <property type="match status" value="1"/>
</dbReference>
<evidence type="ECO:0000256" key="7">
    <source>
        <dbReference type="SAM" id="Phobius"/>
    </source>
</evidence>
<dbReference type="PANTHER" id="PTHR24221">
    <property type="entry name" value="ATP-BINDING CASSETTE SUB-FAMILY B"/>
    <property type="match status" value="1"/>
</dbReference>
<evidence type="ECO:0000256" key="1">
    <source>
        <dbReference type="ARBA" id="ARBA00004651"/>
    </source>
</evidence>
<evidence type="ECO:0000256" key="2">
    <source>
        <dbReference type="ARBA" id="ARBA00022692"/>
    </source>
</evidence>
<dbReference type="GO" id="GO:0005524">
    <property type="term" value="F:ATP binding"/>
    <property type="evidence" value="ECO:0007669"/>
    <property type="project" value="UniProtKB-KW"/>
</dbReference>
<dbReference type="InterPro" id="IPR025662">
    <property type="entry name" value="Sigma_54_int_dom_ATP-bd_1"/>
</dbReference>
<accession>A0A4P6HPN2</accession>
<evidence type="ECO:0000313" key="10">
    <source>
        <dbReference type="EMBL" id="QAZ68654.1"/>
    </source>
</evidence>
<dbReference type="InterPro" id="IPR003593">
    <property type="entry name" value="AAA+_ATPase"/>
</dbReference>
<dbReference type="InterPro" id="IPR036640">
    <property type="entry name" value="ABC1_TM_sf"/>
</dbReference>
<evidence type="ECO:0000259" key="8">
    <source>
        <dbReference type="PROSITE" id="PS50893"/>
    </source>
</evidence>
<reference evidence="10 11" key="1">
    <citation type="submission" date="2018-02" db="EMBL/GenBank/DDBJ databases">
        <title>Genome sequence of Desulfovibrio carbinolicus DSM 3852.</title>
        <authorList>
            <person name="Wilbanks E."/>
            <person name="Skennerton C.T."/>
            <person name="Orphan V.J."/>
        </authorList>
    </citation>
    <scope>NUCLEOTIDE SEQUENCE [LARGE SCALE GENOMIC DNA]</scope>
    <source>
        <strain evidence="10 11">DSM 3852</strain>
    </source>
</reference>
<dbReference type="SMART" id="SM00382">
    <property type="entry name" value="AAA"/>
    <property type="match status" value="1"/>
</dbReference>
<dbReference type="PROSITE" id="PS50929">
    <property type="entry name" value="ABC_TM1F"/>
    <property type="match status" value="1"/>
</dbReference>
<dbReference type="Pfam" id="PF00664">
    <property type="entry name" value="ABC_membrane"/>
    <property type="match status" value="1"/>
</dbReference>
<dbReference type="GO" id="GO:0034040">
    <property type="term" value="F:ATPase-coupled lipid transmembrane transporter activity"/>
    <property type="evidence" value="ECO:0007669"/>
    <property type="project" value="TreeGrafter"/>
</dbReference>
<dbReference type="InterPro" id="IPR039421">
    <property type="entry name" value="Type_1_exporter"/>
</dbReference>
<keyword evidence="6 7" id="KW-0472">Membrane</keyword>
<keyword evidence="4 10" id="KW-0067">ATP-binding</keyword>
<evidence type="ECO:0000256" key="6">
    <source>
        <dbReference type="ARBA" id="ARBA00023136"/>
    </source>
</evidence>
<dbReference type="OrthoDB" id="9760168at2"/>
<evidence type="ECO:0000313" key="11">
    <source>
        <dbReference type="Proteomes" id="UP000293296"/>
    </source>
</evidence>
<dbReference type="CDD" id="cd07346">
    <property type="entry name" value="ABC_6TM_exporters"/>
    <property type="match status" value="1"/>
</dbReference>
<dbReference type="Pfam" id="PF00005">
    <property type="entry name" value="ABC_tran"/>
    <property type="match status" value="1"/>
</dbReference>
<name>A0A4P6HPN2_9BACT</name>
<dbReference type="PANTHER" id="PTHR24221:SF654">
    <property type="entry name" value="ATP-BINDING CASSETTE SUB-FAMILY B MEMBER 6"/>
    <property type="match status" value="1"/>
</dbReference>
<evidence type="ECO:0000256" key="5">
    <source>
        <dbReference type="ARBA" id="ARBA00022989"/>
    </source>
</evidence>
<feature type="transmembrane region" description="Helical" evidence="7">
    <location>
        <begin position="291"/>
        <end position="308"/>
    </location>
</feature>
<organism evidence="10 11">
    <name type="scientific">Solidesulfovibrio carbinolicus</name>
    <dbReference type="NCBI Taxonomy" id="296842"/>
    <lineage>
        <taxon>Bacteria</taxon>
        <taxon>Pseudomonadati</taxon>
        <taxon>Thermodesulfobacteriota</taxon>
        <taxon>Desulfovibrionia</taxon>
        <taxon>Desulfovibrionales</taxon>
        <taxon>Desulfovibrionaceae</taxon>
        <taxon>Solidesulfovibrio</taxon>
    </lineage>
</organism>
<evidence type="ECO:0000256" key="3">
    <source>
        <dbReference type="ARBA" id="ARBA00022741"/>
    </source>
</evidence>
<feature type="transmembrane region" description="Helical" evidence="7">
    <location>
        <begin position="34"/>
        <end position="55"/>
    </location>
</feature>
<proteinExistence type="predicted"/>
<sequence length="570" mass="62549">MTQRNVFWTPSDPGKNGDTLYEGLRFALHCIARYPGSFCGVALLVFCSTALILPVPLLSKAIVNLVEVQGDPWKIVFYGLLALGAVTFERCVSYWHGVIIFRQYRMLLCDLRLQVLDHVLTTPLALLAEEEPTALGARIFNDTDMALSAFYDNLISVCENAITVLVCLVAMAIIALKPTLLVMAAIPVYVFLLGHFGERIRLLTDTFYDATAEDNGLYCNLLGAPEVAKMHSKIYLTDSFTRSFAVSIRAADRMMRMRAASYAVILWISNVLPVAILMVCAFLILGGSFNLGAFVALSAFMAYLFPALRRTVEYFVSAQGGLVGLTRVNELLRLPRESLGVKTTAPGGRHLTLRDLSFRYGEQERGALEGISLTLARGDLLVIMGESGSGKTTLLKIIAGLFEQEKGDILLDGEPLPSADRRRMTAYVEQEPFVFADSLVENVRLGRDWISTSQARQVLASVGLQGLLDSEDTAAGEDGPNLRQGGSNLSLGQKKRIALARALVKDADIIVIDEPTSGLDAENASRVMETIRRVCRDRFVIVVSHAENAIDEHSRVCILEGGRLHEPGRQ</sequence>
<keyword evidence="3" id="KW-0547">Nucleotide-binding</keyword>
<feature type="transmembrane region" description="Helical" evidence="7">
    <location>
        <begin position="180"/>
        <end position="197"/>
    </location>
</feature>
<dbReference type="PROSITE" id="PS00675">
    <property type="entry name" value="SIGMA54_INTERACT_1"/>
    <property type="match status" value="1"/>
</dbReference>
<evidence type="ECO:0000256" key="4">
    <source>
        <dbReference type="ARBA" id="ARBA00022840"/>
    </source>
</evidence>
<evidence type="ECO:0000259" key="9">
    <source>
        <dbReference type="PROSITE" id="PS50929"/>
    </source>
</evidence>
<dbReference type="InterPro" id="IPR011527">
    <property type="entry name" value="ABC1_TM_dom"/>
</dbReference>
<dbReference type="SUPFAM" id="SSF52540">
    <property type="entry name" value="P-loop containing nucleoside triphosphate hydrolases"/>
    <property type="match status" value="1"/>
</dbReference>
<feature type="domain" description="ABC transmembrane type-1" evidence="9">
    <location>
        <begin position="40"/>
        <end position="320"/>
    </location>
</feature>
<keyword evidence="5 7" id="KW-1133">Transmembrane helix</keyword>
<dbReference type="AlphaFoldDB" id="A0A4P6HPN2"/>
<dbReference type="KEGG" id="dcb:C3Y92_16020"/>
<comment type="subcellular location">
    <subcellularLocation>
        <location evidence="1">Cell membrane</location>
        <topology evidence="1">Multi-pass membrane protein</topology>
    </subcellularLocation>
</comment>
<feature type="transmembrane region" description="Helical" evidence="7">
    <location>
        <begin position="75"/>
        <end position="96"/>
    </location>
</feature>
<dbReference type="Gene3D" id="3.40.50.300">
    <property type="entry name" value="P-loop containing nucleotide triphosphate hydrolases"/>
    <property type="match status" value="1"/>
</dbReference>
<dbReference type="PROSITE" id="PS00211">
    <property type="entry name" value="ABC_TRANSPORTER_1"/>
    <property type="match status" value="1"/>
</dbReference>
<dbReference type="Proteomes" id="UP000293296">
    <property type="component" value="Chromosome"/>
</dbReference>
<gene>
    <name evidence="10" type="ORF">C3Y92_16020</name>
</gene>
<dbReference type="InterPro" id="IPR017871">
    <property type="entry name" value="ABC_transporter-like_CS"/>
</dbReference>